<proteinExistence type="predicted"/>
<feature type="region of interest" description="Disordered" evidence="1">
    <location>
        <begin position="21"/>
        <end position="57"/>
    </location>
</feature>
<evidence type="ECO:0000313" key="2">
    <source>
        <dbReference type="EMBL" id="KAJ8783440.1"/>
    </source>
</evidence>
<evidence type="ECO:0000256" key="1">
    <source>
        <dbReference type="SAM" id="MobiDB-lite"/>
    </source>
</evidence>
<gene>
    <name evidence="2" type="ORF">J1605_009145</name>
</gene>
<evidence type="ECO:0000313" key="3">
    <source>
        <dbReference type="Proteomes" id="UP001159641"/>
    </source>
</evidence>
<dbReference type="AlphaFoldDB" id="A0AB34GXR6"/>
<feature type="compositionally biased region" description="Basic and acidic residues" evidence="1">
    <location>
        <begin position="33"/>
        <end position="42"/>
    </location>
</feature>
<dbReference type="Proteomes" id="UP001159641">
    <property type="component" value="Unassembled WGS sequence"/>
</dbReference>
<protein>
    <submittedName>
        <fullName evidence="2">Uncharacterized protein</fullName>
    </submittedName>
</protein>
<reference evidence="2 3" key="1">
    <citation type="submission" date="2022-11" db="EMBL/GenBank/DDBJ databases">
        <title>Whole genome sequence of Eschrichtius robustus ER-17-0199.</title>
        <authorList>
            <person name="Bruniche-Olsen A."/>
            <person name="Black A.N."/>
            <person name="Fields C.J."/>
            <person name="Walden K."/>
            <person name="Dewoody J.A."/>
        </authorList>
    </citation>
    <scope>NUCLEOTIDE SEQUENCE [LARGE SCALE GENOMIC DNA]</scope>
    <source>
        <strain evidence="2">ER-17-0199</strain>
        <tissue evidence="2">Blubber</tissue>
    </source>
</reference>
<comment type="caution">
    <text evidence="2">The sequence shown here is derived from an EMBL/GenBank/DDBJ whole genome shotgun (WGS) entry which is preliminary data.</text>
</comment>
<keyword evidence="3" id="KW-1185">Reference proteome</keyword>
<dbReference type="EMBL" id="JAIQCJ010002084">
    <property type="protein sequence ID" value="KAJ8783440.1"/>
    <property type="molecule type" value="Genomic_DNA"/>
</dbReference>
<accession>A0AB34GXR6</accession>
<sequence length="230" mass="23652">MGLGAQGWLVTSRTSGKARWGLATRGLSGKDSAAGREEELHDPAPPTPGWRPVPSTQPAVTSVENAIPSCPWSGGSLCYKWPVGLTPGGCNSFAEVTPVDLATKCRLAAPSSSGGRAGSCLVPTWPCVAALAGLALAPLSLAGRRAAVIHQDKPLPLAFVLRGPSTAFRLPDQPSRGALGQAWLTPQGTALLPMTVLLQVDATQDPSATHRAGGGRGDPSWMPHTSLALC</sequence>
<organism evidence="2 3">
    <name type="scientific">Eschrichtius robustus</name>
    <name type="common">California gray whale</name>
    <name type="synonym">Eschrichtius gibbosus</name>
    <dbReference type="NCBI Taxonomy" id="9764"/>
    <lineage>
        <taxon>Eukaryota</taxon>
        <taxon>Metazoa</taxon>
        <taxon>Chordata</taxon>
        <taxon>Craniata</taxon>
        <taxon>Vertebrata</taxon>
        <taxon>Euteleostomi</taxon>
        <taxon>Mammalia</taxon>
        <taxon>Eutheria</taxon>
        <taxon>Laurasiatheria</taxon>
        <taxon>Artiodactyla</taxon>
        <taxon>Whippomorpha</taxon>
        <taxon>Cetacea</taxon>
        <taxon>Mysticeti</taxon>
        <taxon>Eschrichtiidae</taxon>
        <taxon>Eschrichtius</taxon>
    </lineage>
</organism>
<name>A0AB34GXR6_ESCRO</name>